<organism evidence="1 2">
    <name type="scientific">Vreelandella aquamarina</name>
    <dbReference type="NCBI Taxonomy" id="77097"/>
    <lineage>
        <taxon>Bacteria</taxon>
        <taxon>Pseudomonadati</taxon>
        <taxon>Pseudomonadota</taxon>
        <taxon>Gammaproteobacteria</taxon>
        <taxon>Oceanospirillales</taxon>
        <taxon>Halomonadaceae</taxon>
        <taxon>Vreelandella</taxon>
    </lineage>
</organism>
<keyword evidence="2" id="KW-1185">Reference proteome</keyword>
<proteinExistence type="predicted"/>
<dbReference type="Proteomes" id="UP001319846">
    <property type="component" value="Unassembled WGS sequence"/>
</dbReference>
<accession>A0ACC5VVA4</accession>
<protein>
    <submittedName>
        <fullName evidence="1">NUDIX hydrolase</fullName>
    </submittedName>
</protein>
<evidence type="ECO:0000313" key="1">
    <source>
        <dbReference type="EMBL" id="MBZ5488078.1"/>
    </source>
</evidence>
<reference evidence="1" key="1">
    <citation type="submission" date="2020-06" db="EMBL/GenBank/DDBJ databases">
        <title>Whole Genome Sequence of Halomonas aquamarina MB598.</title>
        <authorList>
            <person name="Pervaiz M."/>
            <person name="Fariq A."/>
            <person name="Yasmin A."/>
            <person name="Welch M."/>
        </authorList>
    </citation>
    <scope>NUCLEOTIDE SEQUENCE</scope>
    <source>
        <strain evidence="1">MB598</strain>
    </source>
</reference>
<sequence length="127" mass="14150">MFPVSIKGVLLLPSSEVVLALNDRNEWELPGGRIEIGEDAAECMVREFQEELDIEVEALGIIDSYLFEVIPGKHVFIVTYGCGLVGSFNPQVSHEHTRIETFPVDALPANLPPGYARSIDAWRRANR</sequence>
<comment type="caution">
    <text evidence="1">The sequence shown here is derived from an EMBL/GenBank/DDBJ whole genome shotgun (WGS) entry which is preliminary data.</text>
</comment>
<keyword evidence="1" id="KW-0378">Hydrolase</keyword>
<name>A0ACC5VVA4_9GAMM</name>
<gene>
    <name evidence="1" type="ORF">HW452_11145</name>
</gene>
<dbReference type="EMBL" id="JABYQT010000006">
    <property type="protein sequence ID" value="MBZ5488078.1"/>
    <property type="molecule type" value="Genomic_DNA"/>
</dbReference>
<evidence type="ECO:0000313" key="2">
    <source>
        <dbReference type="Proteomes" id="UP001319846"/>
    </source>
</evidence>